<dbReference type="Gene3D" id="1.10.1740.10">
    <property type="match status" value="1"/>
</dbReference>
<evidence type="ECO:0000256" key="1">
    <source>
        <dbReference type="ARBA" id="ARBA00010641"/>
    </source>
</evidence>
<comment type="caution">
    <text evidence="8">The sequence shown here is derived from an EMBL/GenBank/DDBJ whole genome shotgun (WGS) entry which is preliminary data.</text>
</comment>
<proteinExistence type="inferred from homology"/>
<dbReference type="PANTHER" id="PTHR43133:SF8">
    <property type="entry name" value="RNA POLYMERASE SIGMA FACTOR HI_1459-RELATED"/>
    <property type="match status" value="1"/>
</dbReference>
<evidence type="ECO:0000259" key="6">
    <source>
        <dbReference type="Pfam" id="PF04542"/>
    </source>
</evidence>
<dbReference type="NCBIfam" id="TIGR02937">
    <property type="entry name" value="sigma70-ECF"/>
    <property type="match status" value="1"/>
</dbReference>
<keyword evidence="3" id="KW-0731">Sigma factor</keyword>
<organism evidence="8 9">
    <name type="scientific">Fischerella thermalis CCMEE 5318</name>
    <dbReference type="NCBI Taxonomy" id="2019666"/>
    <lineage>
        <taxon>Bacteria</taxon>
        <taxon>Bacillati</taxon>
        <taxon>Cyanobacteriota</taxon>
        <taxon>Cyanophyceae</taxon>
        <taxon>Nostocales</taxon>
        <taxon>Hapalosiphonaceae</taxon>
        <taxon>Fischerella</taxon>
    </lineage>
</organism>
<evidence type="ECO:0000256" key="3">
    <source>
        <dbReference type="ARBA" id="ARBA00023082"/>
    </source>
</evidence>
<evidence type="ECO:0000259" key="7">
    <source>
        <dbReference type="Pfam" id="PF08281"/>
    </source>
</evidence>
<dbReference type="Proteomes" id="UP000235081">
    <property type="component" value="Unassembled WGS sequence"/>
</dbReference>
<keyword evidence="4" id="KW-0238">DNA-binding</keyword>
<protein>
    <recommendedName>
        <fullName evidence="10">RNA polymerase subunit sigma-24</fullName>
    </recommendedName>
</protein>
<dbReference type="InterPro" id="IPR036388">
    <property type="entry name" value="WH-like_DNA-bd_sf"/>
</dbReference>
<dbReference type="InterPro" id="IPR007627">
    <property type="entry name" value="RNA_pol_sigma70_r2"/>
</dbReference>
<dbReference type="SUPFAM" id="SSF88659">
    <property type="entry name" value="Sigma3 and sigma4 domains of RNA polymerase sigma factors"/>
    <property type="match status" value="1"/>
</dbReference>
<reference evidence="8 9" key="1">
    <citation type="submission" date="2017-07" db="EMBL/GenBank/DDBJ databases">
        <title>Genomes of Fischerella (Mastigocladus) sp. strains.</title>
        <authorList>
            <person name="Miller S.R."/>
        </authorList>
    </citation>
    <scope>NUCLEOTIDE SEQUENCE [LARGE SCALE GENOMIC DNA]</scope>
    <source>
        <strain evidence="8 9">CCMEE 5318</strain>
    </source>
</reference>
<evidence type="ECO:0000313" key="8">
    <source>
        <dbReference type="EMBL" id="PMB15126.1"/>
    </source>
</evidence>
<gene>
    <name evidence="8" type="ORF">CEN46_26085</name>
</gene>
<dbReference type="GO" id="GO:0003677">
    <property type="term" value="F:DNA binding"/>
    <property type="evidence" value="ECO:0007669"/>
    <property type="project" value="UniProtKB-KW"/>
</dbReference>
<dbReference type="InterPro" id="IPR013249">
    <property type="entry name" value="RNA_pol_sigma70_r4_t2"/>
</dbReference>
<dbReference type="EMBL" id="NMQE01000961">
    <property type="protein sequence ID" value="PMB15126.1"/>
    <property type="molecule type" value="Genomic_DNA"/>
</dbReference>
<accession>A0A2N6L409</accession>
<evidence type="ECO:0008006" key="10">
    <source>
        <dbReference type="Google" id="ProtNLM"/>
    </source>
</evidence>
<dbReference type="PANTHER" id="PTHR43133">
    <property type="entry name" value="RNA POLYMERASE ECF-TYPE SIGMA FACTO"/>
    <property type="match status" value="1"/>
</dbReference>
<evidence type="ECO:0000256" key="2">
    <source>
        <dbReference type="ARBA" id="ARBA00023015"/>
    </source>
</evidence>
<dbReference type="Gene3D" id="1.10.10.10">
    <property type="entry name" value="Winged helix-like DNA-binding domain superfamily/Winged helix DNA-binding domain"/>
    <property type="match status" value="1"/>
</dbReference>
<dbReference type="InterPro" id="IPR013324">
    <property type="entry name" value="RNA_pol_sigma_r3/r4-like"/>
</dbReference>
<dbReference type="GO" id="GO:0006352">
    <property type="term" value="P:DNA-templated transcription initiation"/>
    <property type="evidence" value="ECO:0007669"/>
    <property type="project" value="InterPro"/>
</dbReference>
<dbReference type="InterPro" id="IPR013325">
    <property type="entry name" value="RNA_pol_sigma_r2"/>
</dbReference>
<keyword evidence="5" id="KW-0804">Transcription</keyword>
<keyword evidence="2" id="KW-0805">Transcription regulation</keyword>
<feature type="domain" description="RNA polymerase sigma-70 region 2" evidence="6">
    <location>
        <begin position="27"/>
        <end position="93"/>
    </location>
</feature>
<dbReference type="Pfam" id="PF08281">
    <property type="entry name" value="Sigma70_r4_2"/>
    <property type="match status" value="1"/>
</dbReference>
<dbReference type="GO" id="GO:0016987">
    <property type="term" value="F:sigma factor activity"/>
    <property type="evidence" value="ECO:0007669"/>
    <property type="project" value="UniProtKB-KW"/>
</dbReference>
<evidence type="ECO:0000256" key="4">
    <source>
        <dbReference type="ARBA" id="ARBA00023125"/>
    </source>
</evidence>
<evidence type="ECO:0000313" key="9">
    <source>
        <dbReference type="Proteomes" id="UP000235081"/>
    </source>
</evidence>
<feature type="domain" description="RNA polymerase sigma factor 70 region 4 type 2" evidence="7">
    <location>
        <begin position="144"/>
        <end position="182"/>
    </location>
</feature>
<name>A0A2N6L409_9CYAN</name>
<dbReference type="AlphaFoldDB" id="A0A2N6L409"/>
<dbReference type="InterPro" id="IPR039425">
    <property type="entry name" value="RNA_pol_sigma-70-like"/>
</dbReference>
<comment type="similarity">
    <text evidence="1">Belongs to the sigma-70 factor family. ECF subfamily.</text>
</comment>
<dbReference type="Pfam" id="PF04542">
    <property type="entry name" value="Sigma70_r2"/>
    <property type="match status" value="1"/>
</dbReference>
<feature type="non-terminal residue" evidence="8">
    <location>
        <position position="182"/>
    </location>
</feature>
<dbReference type="InterPro" id="IPR014284">
    <property type="entry name" value="RNA_pol_sigma-70_dom"/>
</dbReference>
<dbReference type="RefSeq" id="WP_146008822.1">
    <property type="nucleotide sequence ID" value="NZ_NMQE01000961.1"/>
</dbReference>
<evidence type="ECO:0000256" key="5">
    <source>
        <dbReference type="ARBA" id="ARBA00023163"/>
    </source>
</evidence>
<sequence>MDALNEAQIDRWLEDAREGDERATNQLLEHYRPFIWRYLRKRVRSEEDCHDLSQEILLRVARALPRFVSYAPFEHWLMRIMSNCVKRYYMQQTHSHETTFSDISGSEWLIEQHHESQVDALTHRIAQRQTRQRLLAIMVEVCSDRERQVILLREQGKAITEIAQESHMNLNTARSYLMRGRA</sequence>
<dbReference type="SUPFAM" id="SSF88946">
    <property type="entry name" value="Sigma2 domain of RNA polymerase sigma factors"/>
    <property type="match status" value="1"/>
</dbReference>